<dbReference type="HAMAP" id="MF_00003">
    <property type="entry name" value="RbfA"/>
    <property type="match status" value="1"/>
</dbReference>
<dbReference type="Proteomes" id="UP000697710">
    <property type="component" value="Unassembled WGS sequence"/>
</dbReference>
<dbReference type="InterPro" id="IPR015946">
    <property type="entry name" value="KH_dom-like_a/b"/>
</dbReference>
<protein>
    <recommendedName>
        <fullName evidence="2">Ribosome-binding factor A</fullName>
    </recommendedName>
</protein>
<dbReference type="SUPFAM" id="SSF89919">
    <property type="entry name" value="Ribosome-binding factor A, RbfA"/>
    <property type="match status" value="1"/>
</dbReference>
<dbReference type="Gene3D" id="3.30.300.20">
    <property type="match status" value="1"/>
</dbReference>
<dbReference type="AlphaFoldDB" id="A0A956M2W3"/>
<dbReference type="EMBL" id="JAGQHR010001057">
    <property type="protein sequence ID" value="MCA9730234.1"/>
    <property type="molecule type" value="Genomic_DNA"/>
</dbReference>
<gene>
    <name evidence="2 3" type="primary">rbfA</name>
    <name evidence="3" type="ORF">KC729_21295</name>
</gene>
<keyword evidence="2" id="KW-0963">Cytoplasm</keyword>
<dbReference type="GO" id="GO:0043024">
    <property type="term" value="F:ribosomal small subunit binding"/>
    <property type="evidence" value="ECO:0007669"/>
    <property type="project" value="TreeGrafter"/>
</dbReference>
<dbReference type="GO" id="GO:0005829">
    <property type="term" value="C:cytosol"/>
    <property type="evidence" value="ECO:0007669"/>
    <property type="project" value="TreeGrafter"/>
</dbReference>
<evidence type="ECO:0000256" key="1">
    <source>
        <dbReference type="ARBA" id="ARBA00022517"/>
    </source>
</evidence>
<comment type="subunit">
    <text evidence="2">Monomer. Binds 30S ribosomal subunits, but not 50S ribosomal subunits or 70S ribosomes.</text>
</comment>
<sequence length="123" mass="13984">MAGNRIERVQEEIRRELSDILQQRAHDPRLAWVSVIRVEVAGDFAHAKVYVSSLGDEKAQQATFQALQKAGPFLRTELGRRLHLRRTPELHFQEDHGIEASVRISQMLDDLVPPSETSEEGES</sequence>
<comment type="similarity">
    <text evidence="2">Belongs to the RbfA family.</text>
</comment>
<dbReference type="PANTHER" id="PTHR33515">
    <property type="entry name" value="RIBOSOME-BINDING FACTOR A, CHLOROPLASTIC-RELATED"/>
    <property type="match status" value="1"/>
</dbReference>
<dbReference type="InterPro" id="IPR023799">
    <property type="entry name" value="RbfA_dom_sf"/>
</dbReference>
<organism evidence="3 4">
    <name type="scientific">Eiseniibacteriota bacterium</name>
    <dbReference type="NCBI Taxonomy" id="2212470"/>
    <lineage>
        <taxon>Bacteria</taxon>
        <taxon>Candidatus Eiseniibacteriota</taxon>
    </lineage>
</organism>
<name>A0A956M2W3_UNCEI</name>
<proteinExistence type="inferred from homology"/>
<keyword evidence="1 2" id="KW-0690">Ribosome biogenesis</keyword>
<comment type="function">
    <text evidence="2">One of several proteins that assist in the late maturation steps of the functional core of the 30S ribosomal subunit. Associates with free 30S ribosomal subunits (but not with 30S subunits that are part of 70S ribosomes or polysomes). Required for efficient processing of 16S rRNA. May interact with the 5'-terminal helix region of 16S rRNA.</text>
</comment>
<dbReference type="PROSITE" id="PS01319">
    <property type="entry name" value="RBFA"/>
    <property type="match status" value="1"/>
</dbReference>
<dbReference type="PANTHER" id="PTHR33515:SF1">
    <property type="entry name" value="RIBOSOME-BINDING FACTOR A, CHLOROPLASTIC-RELATED"/>
    <property type="match status" value="1"/>
</dbReference>
<reference evidence="3" key="2">
    <citation type="journal article" date="2021" name="Microbiome">
        <title>Successional dynamics and alternative stable states in a saline activated sludge microbial community over 9 years.</title>
        <authorList>
            <person name="Wang Y."/>
            <person name="Ye J."/>
            <person name="Ju F."/>
            <person name="Liu L."/>
            <person name="Boyd J.A."/>
            <person name="Deng Y."/>
            <person name="Parks D.H."/>
            <person name="Jiang X."/>
            <person name="Yin X."/>
            <person name="Woodcroft B.J."/>
            <person name="Tyson G.W."/>
            <person name="Hugenholtz P."/>
            <person name="Polz M.F."/>
            <person name="Zhang T."/>
        </authorList>
    </citation>
    <scope>NUCLEOTIDE SEQUENCE</scope>
    <source>
        <strain evidence="3">HKST-UBA01</strain>
    </source>
</reference>
<dbReference type="Pfam" id="PF02033">
    <property type="entry name" value="RBFA"/>
    <property type="match status" value="1"/>
</dbReference>
<accession>A0A956M2W3</accession>
<evidence type="ECO:0000313" key="4">
    <source>
        <dbReference type="Proteomes" id="UP000697710"/>
    </source>
</evidence>
<evidence type="ECO:0000313" key="3">
    <source>
        <dbReference type="EMBL" id="MCA9730234.1"/>
    </source>
</evidence>
<comment type="caution">
    <text evidence="3">The sequence shown here is derived from an EMBL/GenBank/DDBJ whole genome shotgun (WGS) entry which is preliminary data.</text>
</comment>
<reference evidence="3" key="1">
    <citation type="submission" date="2020-04" db="EMBL/GenBank/DDBJ databases">
        <authorList>
            <person name="Zhang T."/>
        </authorList>
    </citation>
    <scope>NUCLEOTIDE SEQUENCE</scope>
    <source>
        <strain evidence="3">HKST-UBA01</strain>
    </source>
</reference>
<comment type="subcellular location">
    <subcellularLocation>
        <location evidence="2">Cytoplasm</location>
    </subcellularLocation>
</comment>
<dbReference type="InterPro" id="IPR020053">
    <property type="entry name" value="Ribosome-bd_factorA_CS"/>
</dbReference>
<dbReference type="InterPro" id="IPR000238">
    <property type="entry name" value="RbfA"/>
</dbReference>
<evidence type="ECO:0000256" key="2">
    <source>
        <dbReference type="HAMAP-Rule" id="MF_00003"/>
    </source>
</evidence>
<dbReference type="NCBIfam" id="TIGR00082">
    <property type="entry name" value="rbfA"/>
    <property type="match status" value="1"/>
</dbReference>
<dbReference type="GO" id="GO:0030490">
    <property type="term" value="P:maturation of SSU-rRNA"/>
    <property type="evidence" value="ECO:0007669"/>
    <property type="project" value="UniProtKB-UniRule"/>
</dbReference>